<proteinExistence type="inferred from homology"/>
<dbReference type="Pfam" id="PF23915">
    <property type="entry name" value="SusG_C"/>
    <property type="match status" value="1"/>
</dbReference>
<keyword evidence="2" id="KW-0378">Hydrolase</keyword>
<evidence type="ECO:0000259" key="4">
    <source>
        <dbReference type="SMART" id="SM00642"/>
    </source>
</evidence>
<dbReference type="InterPro" id="IPR017853">
    <property type="entry name" value="GH"/>
</dbReference>
<dbReference type="PROSITE" id="PS51257">
    <property type="entry name" value="PROKAR_LIPOPROTEIN"/>
    <property type="match status" value="1"/>
</dbReference>
<dbReference type="PANTHER" id="PTHR10357">
    <property type="entry name" value="ALPHA-AMYLASE FAMILY MEMBER"/>
    <property type="match status" value="1"/>
</dbReference>
<evidence type="ECO:0000313" key="5">
    <source>
        <dbReference type="EMBL" id="MBK9982328.1"/>
    </source>
</evidence>
<keyword evidence="3" id="KW-0326">Glycosidase</keyword>
<evidence type="ECO:0000256" key="3">
    <source>
        <dbReference type="ARBA" id="ARBA00023295"/>
    </source>
</evidence>
<dbReference type="CDD" id="cd11316">
    <property type="entry name" value="AmyAc_bac2_AmyA"/>
    <property type="match status" value="1"/>
</dbReference>
<name>A0A9D7SUP9_9BACT</name>
<reference evidence="5 6" key="1">
    <citation type="submission" date="2020-10" db="EMBL/GenBank/DDBJ databases">
        <title>Connecting structure to function with the recovery of over 1000 high-quality activated sludge metagenome-assembled genomes encoding full-length rRNA genes using long-read sequencing.</title>
        <authorList>
            <person name="Singleton C.M."/>
            <person name="Petriglieri F."/>
            <person name="Kristensen J.M."/>
            <person name="Kirkegaard R.H."/>
            <person name="Michaelsen T.Y."/>
            <person name="Andersen M.H."/>
            <person name="Karst S.M."/>
            <person name="Dueholm M.S."/>
            <person name="Nielsen P.H."/>
            <person name="Albertsen M."/>
        </authorList>
    </citation>
    <scope>NUCLEOTIDE SEQUENCE [LARGE SCALE GENOMIC DNA]</scope>
    <source>
        <strain evidence="5">Ribe_18-Q3-R11-54_MAXAC.273</strain>
    </source>
</reference>
<dbReference type="InterPro" id="IPR056300">
    <property type="entry name" value="SusG-like_C"/>
</dbReference>
<dbReference type="Gene3D" id="3.20.20.80">
    <property type="entry name" value="Glycosidases"/>
    <property type="match status" value="1"/>
</dbReference>
<dbReference type="PANTHER" id="PTHR10357:SF179">
    <property type="entry name" value="NEUTRAL AND BASIC AMINO ACID TRANSPORT PROTEIN RBAT"/>
    <property type="match status" value="1"/>
</dbReference>
<gene>
    <name evidence="5" type="ORF">IPP15_07870</name>
</gene>
<protein>
    <submittedName>
        <fullName evidence="5">Alpha-amylase</fullName>
    </submittedName>
</protein>
<dbReference type="AlphaFoldDB" id="A0A9D7SUP9"/>
<dbReference type="Gene3D" id="3.90.400.10">
    <property type="entry name" value="Oligo-1,6-glucosidase, Domain 2"/>
    <property type="match status" value="1"/>
</dbReference>
<dbReference type="SUPFAM" id="SSF51445">
    <property type="entry name" value="(Trans)glycosidases"/>
    <property type="match status" value="1"/>
</dbReference>
<dbReference type="GO" id="GO:0009313">
    <property type="term" value="P:oligosaccharide catabolic process"/>
    <property type="evidence" value="ECO:0007669"/>
    <property type="project" value="TreeGrafter"/>
</dbReference>
<sequence>MKFKGRYSMSKASLQKINCSLLYLFIIAFVLLGCPTDAQPKIHDHVIVYEVFIQSFCDSNGDGIGDLPGLISKLDYIKDLGATAIWISPVHPSPSYHKYDVIDYYAIHPDYGTMADMDRLIKEVHQRGMELLLDLVINHTSSEHPWFIQSASSSDNPYRDYYVWKDYQTVQDEINKKTTTFDSDNLTQWHKWKEGEEHYYGFFWKGMPDLNFDNPKVRKEVYKIGKYWLEKGIDGFRLDAARHIFPDDRFDDTRQFWEEFRSEMASVKPDVLLVGEVWSDPGALVTLFKGLPSLFNFELTKAIPDCINGSNPMEFIDSYAHIDSVYRTSTAPFEDALLLCNHDMNRIRSRLDGDIAKSKLAASILLTLPGTPYIYNGEEIGMLGMKPDENNREPFLWGGAAGAGEDTHWMKPKYSVVPDVTPLELQKADPNSIYNYYKKWISLRRDHPEIASGKLEFLKMESPVILAYTLSGASEKYLVLHNLSANSVTISIPDKSKILSYDKIIITDNKFNIEAYSTILFQNKQD</sequence>
<comment type="caution">
    <text evidence="5">The sequence shown here is derived from an EMBL/GenBank/DDBJ whole genome shotgun (WGS) entry which is preliminary data.</text>
</comment>
<dbReference type="GO" id="GO:0004556">
    <property type="term" value="F:alpha-amylase activity"/>
    <property type="evidence" value="ECO:0007669"/>
    <property type="project" value="TreeGrafter"/>
</dbReference>
<evidence type="ECO:0000313" key="6">
    <source>
        <dbReference type="Proteomes" id="UP000808337"/>
    </source>
</evidence>
<dbReference type="Pfam" id="PF00128">
    <property type="entry name" value="Alpha-amylase"/>
    <property type="match status" value="1"/>
</dbReference>
<organism evidence="5 6">
    <name type="scientific">Candidatus Opimibacter skivensis</name>
    <dbReference type="NCBI Taxonomy" id="2982028"/>
    <lineage>
        <taxon>Bacteria</taxon>
        <taxon>Pseudomonadati</taxon>
        <taxon>Bacteroidota</taxon>
        <taxon>Saprospiria</taxon>
        <taxon>Saprospirales</taxon>
        <taxon>Saprospiraceae</taxon>
        <taxon>Candidatus Opimibacter</taxon>
    </lineage>
</organism>
<evidence type="ECO:0000256" key="2">
    <source>
        <dbReference type="ARBA" id="ARBA00022801"/>
    </source>
</evidence>
<accession>A0A9D7SUP9</accession>
<dbReference type="InterPro" id="IPR045857">
    <property type="entry name" value="O16G_dom_2"/>
</dbReference>
<evidence type="ECO:0000256" key="1">
    <source>
        <dbReference type="ARBA" id="ARBA00008061"/>
    </source>
</evidence>
<feature type="domain" description="Glycosyl hydrolase family 13 catalytic" evidence="4">
    <location>
        <begin position="50"/>
        <end position="444"/>
    </location>
</feature>
<dbReference type="InterPro" id="IPR006047">
    <property type="entry name" value="GH13_cat_dom"/>
</dbReference>
<comment type="similarity">
    <text evidence="1">Belongs to the glycosyl hydrolase 13 family.</text>
</comment>
<dbReference type="SMART" id="SM00642">
    <property type="entry name" value="Aamy"/>
    <property type="match status" value="1"/>
</dbReference>
<dbReference type="Proteomes" id="UP000808337">
    <property type="component" value="Unassembled WGS sequence"/>
</dbReference>
<dbReference type="EMBL" id="JADKGY010000006">
    <property type="protein sequence ID" value="MBK9982328.1"/>
    <property type="molecule type" value="Genomic_DNA"/>
</dbReference>